<feature type="compositionally biased region" description="Polar residues" evidence="8">
    <location>
        <begin position="439"/>
        <end position="453"/>
    </location>
</feature>
<feature type="compositionally biased region" description="Polar residues" evidence="8">
    <location>
        <begin position="173"/>
        <end position="185"/>
    </location>
</feature>
<comment type="subcellular location">
    <subcellularLocation>
        <location evidence="1">Nucleus</location>
    </subcellularLocation>
</comment>
<feature type="compositionally biased region" description="Polar residues" evidence="8">
    <location>
        <begin position="628"/>
        <end position="641"/>
    </location>
</feature>
<dbReference type="SMART" id="SM00293">
    <property type="entry name" value="PWWP"/>
    <property type="match status" value="1"/>
</dbReference>
<dbReference type="PANTHER" id="PTHR12550:SF70">
    <property type="entry name" value="JIL-1 ANCHORING AND STABILIZING PROTEIN, ISOFORM A"/>
    <property type="match status" value="1"/>
</dbReference>
<dbReference type="InterPro" id="IPR006569">
    <property type="entry name" value="CID_dom"/>
</dbReference>
<dbReference type="PANTHER" id="PTHR12550">
    <property type="entry name" value="HEPATOMA-DERIVED GROWTH FACTOR-RELATED"/>
    <property type="match status" value="1"/>
</dbReference>
<feature type="compositionally biased region" description="Polar residues" evidence="8">
    <location>
        <begin position="824"/>
        <end position="859"/>
    </location>
</feature>
<feature type="domain" description="PWWP" evidence="9">
    <location>
        <begin position="20"/>
        <end position="62"/>
    </location>
</feature>
<feature type="region of interest" description="Disordered" evidence="8">
    <location>
        <begin position="1353"/>
        <end position="1376"/>
    </location>
</feature>
<dbReference type="InterPro" id="IPR008942">
    <property type="entry name" value="ENTH_VHS"/>
</dbReference>
<evidence type="ECO:0000256" key="2">
    <source>
        <dbReference type="ARBA" id="ARBA00022473"/>
    </source>
</evidence>
<dbReference type="SUPFAM" id="SSF63748">
    <property type="entry name" value="Tudor/PWWP/MBT"/>
    <property type="match status" value="1"/>
</dbReference>
<dbReference type="SMART" id="SM00582">
    <property type="entry name" value="RPR"/>
    <property type="match status" value="1"/>
</dbReference>
<feature type="compositionally biased region" description="Low complexity" evidence="8">
    <location>
        <begin position="1367"/>
        <end position="1376"/>
    </location>
</feature>
<feature type="compositionally biased region" description="Polar residues" evidence="8">
    <location>
        <begin position="807"/>
        <end position="816"/>
    </location>
</feature>
<dbReference type="PROSITE" id="PS51391">
    <property type="entry name" value="CID"/>
    <property type="match status" value="1"/>
</dbReference>
<evidence type="ECO:0000256" key="5">
    <source>
        <dbReference type="ARBA" id="ARBA00023089"/>
    </source>
</evidence>
<feature type="compositionally biased region" description="Low complexity" evidence="8">
    <location>
        <begin position="468"/>
        <end position="482"/>
    </location>
</feature>
<name>A0A8J5GTZ6_ZINOF</name>
<evidence type="ECO:0000313" key="12">
    <source>
        <dbReference type="Proteomes" id="UP000734854"/>
    </source>
</evidence>
<keyword evidence="3" id="KW-0507">mRNA processing</keyword>
<dbReference type="GO" id="GO:0005634">
    <property type="term" value="C:nucleus"/>
    <property type="evidence" value="ECO:0007669"/>
    <property type="project" value="UniProtKB-SubCell"/>
</dbReference>
<dbReference type="PROSITE" id="PS50812">
    <property type="entry name" value="PWWP"/>
    <property type="match status" value="1"/>
</dbReference>
<feature type="compositionally biased region" description="Polar residues" evidence="8">
    <location>
        <begin position="530"/>
        <end position="540"/>
    </location>
</feature>
<feature type="region of interest" description="Disordered" evidence="8">
    <location>
        <begin position="298"/>
        <end position="317"/>
    </location>
</feature>
<keyword evidence="6" id="KW-0804">Transcription</keyword>
<accession>A0A8J5GTZ6</accession>
<feature type="compositionally biased region" description="Polar residues" evidence="8">
    <location>
        <begin position="685"/>
        <end position="696"/>
    </location>
</feature>
<feature type="compositionally biased region" description="Polar residues" evidence="8">
    <location>
        <begin position="769"/>
        <end position="796"/>
    </location>
</feature>
<evidence type="ECO:0000256" key="1">
    <source>
        <dbReference type="ARBA" id="ARBA00004123"/>
    </source>
</evidence>
<keyword evidence="2" id="KW-0217">Developmental protein</keyword>
<feature type="compositionally biased region" description="Low complexity" evidence="8">
    <location>
        <begin position="366"/>
        <end position="375"/>
    </location>
</feature>
<evidence type="ECO:0000256" key="4">
    <source>
        <dbReference type="ARBA" id="ARBA00023015"/>
    </source>
</evidence>
<feature type="compositionally biased region" description="Basic and acidic residues" evidence="8">
    <location>
        <begin position="255"/>
        <end position="274"/>
    </location>
</feature>
<dbReference type="Pfam" id="PF00855">
    <property type="entry name" value="PWWP"/>
    <property type="match status" value="1"/>
</dbReference>
<gene>
    <name evidence="11" type="ORF">ZIOFF_029576</name>
</gene>
<dbReference type="Gene3D" id="2.30.30.140">
    <property type="match status" value="1"/>
</dbReference>
<dbReference type="Pfam" id="PF04818">
    <property type="entry name" value="CID"/>
    <property type="match status" value="1"/>
</dbReference>
<feature type="domain" description="CID" evidence="10">
    <location>
        <begin position="1014"/>
        <end position="1155"/>
    </location>
</feature>
<organism evidence="11 12">
    <name type="scientific">Zingiber officinale</name>
    <name type="common">Ginger</name>
    <name type="synonym">Amomum zingiber</name>
    <dbReference type="NCBI Taxonomy" id="94328"/>
    <lineage>
        <taxon>Eukaryota</taxon>
        <taxon>Viridiplantae</taxon>
        <taxon>Streptophyta</taxon>
        <taxon>Embryophyta</taxon>
        <taxon>Tracheophyta</taxon>
        <taxon>Spermatophyta</taxon>
        <taxon>Magnoliopsida</taxon>
        <taxon>Liliopsida</taxon>
        <taxon>Zingiberales</taxon>
        <taxon>Zingiberaceae</taxon>
        <taxon>Zingiber</taxon>
    </lineage>
</organism>
<dbReference type="GO" id="GO:0006397">
    <property type="term" value="P:mRNA processing"/>
    <property type="evidence" value="ECO:0007669"/>
    <property type="project" value="UniProtKB-KW"/>
</dbReference>
<feature type="compositionally biased region" description="Basic and acidic residues" evidence="8">
    <location>
        <begin position="860"/>
        <end position="882"/>
    </location>
</feature>
<keyword evidence="5" id="KW-0287">Flowering</keyword>
<dbReference type="Gene3D" id="1.25.40.90">
    <property type="match status" value="1"/>
</dbReference>
<proteinExistence type="predicted"/>
<keyword evidence="12" id="KW-1185">Reference proteome</keyword>
<protein>
    <recommendedName>
        <fullName evidence="13">ENHANCER OF AG-4 protein 2</fullName>
    </recommendedName>
</protein>
<feature type="compositionally biased region" description="Polar residues" evidence="8">
    <location>
        <begin position="748"/>
        <end position="757"/>
    </location>
</feature>
<dbReference type="GO" id="GO:0009908">
    <property type="term" value="P:flower development"/>
    <property type="evidence" value="ECO:0007669"/>
    <property type="project" value="UniProtKB-KW"/>
</dbReference>
<dbReference type="Proteomes" id="UP000734854">
    <property type="component" value="Unassembled WGS sequence"/>
</dbReference>
<evidence type="ECO:0000256" key="3">
    <source>
        <dbReference type="ARBA" id="ARBA00022664"/>
    </source>
</evidence>
<evidence type="ECO:0000259" key="10">
    <source>
        <dbReference type="PROSITE" id="PS51391"/>
    </source>
</evidence>
<evidence type="ECO:0000259" key="9">
    <source>
        <dbReference type="PROSITE" id="PS50812"/>
    </source>
</evidence>
<sequence>MPPGRKKGSNRVKAVGQLNLGDLVLAKVKGYPAWPAKISKPEDFERPPDPRKYFVQFFGTNEIHISAFVVPADIQIFTDESKSKLIARCQGKTVKHFASAVEEICEAFEELNKKQSVESVASPSNSDLEDIKHPVEHSGVSHLKDLEKKVENNASGEPLGVNVDSRSQEACISLDPSSTNLNGSESLLKRKKSSTNDGQIAKKKKPVVSKSDLYPSSHKEKLVITSSDDNKDINIEILPELEIGEPLPKVSAAGGHHDCNDSKSESEHHGKDVSHALQENDGIVAMKKKVLVSKSSFFASGKKKKSTSASPDEIKNTDIQMLSKMEPKGLDLGELDNSCDLKDASKSLKVQEVRSQAVMRRKVLVSKSSSSTSSSNDKLMSINPDDINNEDMIMSPKMETEDLSPKGSAGGFQDHSDSKGENDNEEGDASNAKVLEVGHQTTKVLTEPKQNVDGSGIKSSVALRKQLKGSSGKGNKLSGGKNTKVTSHDSNRESSRNTASGSDSKTSKLPKSLKILKENSFQKGKMHNDPSCTNDHSVASSDVEENFKGRSKKHKYDGSNDSGPAKRVKLVKEDQRKKSMQGDLSLSEKTKKSRNSILIENQFISPTNNDAHVPTVKHAEDMDAGASSAAQITESSVQTDSKLVKKHDTPLSTHIRYKRRSCRIDDDDEVEEIKTPIHKTCSGNLVLSDSGTSVSEQKCHPVIESNKDSPTNKDVTEKAGLTSDQKSSDGITLPINITEKNERKAEKSQSPQTYQSPTKREYQKCSFGDSRTSMLSPKASSSFDEVSKLTDQTSVKSHVKAFDSSGRKSQITPSKFSKSKSESLHLSTNQSVPEKNKALNKSINMKAPSKSNSHNTALTENKHEKRFSSERNTGKDAFIEKRSGMAKEEKLISVSESSFSDSSKSMKHLIAVAQAKRKETQSRYVHPENPISVIVSTPNFIHGMSPSPAALIPFTSANLANKDMKGAYAAMPSDSPYAVPHESSLTNKVDHEEYEHRISPEYRPAGGSLSGGTEAAVARDALEGMVETLSRTKDSIGRATRLAIDCAKYGIAGEVVELLIQKLESEPSFHRRVDLLFLIDSITQCSHTHKGIAGSSYIPAVQEALPRLLNAAAPAGASARENRRQCLKVLRLWLERKIMPDSLLRRYIDDIEIPNDDLSAGVFLKRPSRAERSVDDPIREMEGMQVDEYGSNATFQLPGFLSCRVFEDEEDTPVNIFSDSGIKMPVETASKLEDLDSGAVTPNDRHHHILKDVDGELEMEDCNQAVHLPNNTMMQGQEAASGNEVVLQQRPNFMANGMSNTQSMNSYSSSRPFEYGQNESYLAPQASHHIRQFQQGNTPFHQIPYPSLPPYAPTAGQTAGHFSHATPMSQQPVQQQYNPYPLPSVSNSHRQYLADEQRRVHTSGFSPDNQHSAWVSTARPSCTGASIVQDGFPRSNIEMPPPNSMGFQLPLHNSVPSAGHNFPQVLPGRPDISGLNCWRPDLFYDVWELEMESF</sequence>
<keyword evidence="4" id="KW-0805">Transcription regulation</keyword>
<dbReference type="EMBL" id="JACMSC010000008">
    <property type="protein sequence ID" value="KAG6511508.1"/>
    <property type="molecule type" value="Genomic_DNA"/>
</dbReference>
<feature type="compositionally biased region" description="Polar residues" evidence="8">
    <location>
        <begin position="496"/>
        <end position="509"/>
    </location>
</feature>
<evidence type="ECO:0008006" key="13">
    <source>
        <dbReference type="Google" id="ProtNLM"/>
    </source>
</evidence>
<evidence type="ECO:0000256" key="7">
    <source>
        <dbReference type="ARBA" id="ARBA00023242"/>
    </source>
</evidence>
<keyword evidence="7" id="KW-0539">Nucleus</keyword>
<feature type="region of interest" description="Disordered" evidence="8">
    <location>
        <begin position="359"/>
        <end position="592"/>
    </location>
</feature>
<feature type="region of interest" description="Disordered" evidence="8">
    <location>
        <begin position="247"/>
        <end position="280"/>
    </location>
</feature>
<evidence type="ECO:0000256" key="8">
    <source>
        <dbReference type="SAM" id="MobiDB-lite"/>
    </source>
</evidence>
<feature type="compositionally biased region" description="Basic and acidic residues" evidence="8">
    <location>
        <begin position="486"/>
        <end position="495"/>
    </location>
</feature>
<feature type="region of interest" description="Disordered" evidence="8">
    <location>
        <begin position="685"/>
        <end position="882"/>
    </location>
</feature>
<dbReference type="FunFam" id="1.25.40.90:FF:000037">
    <property type="entry name" value="Enhancer of ag-4 2"/>
    <property type="match status" value="1"/>
</dbReference>
<feature type="region of interest" description="Disordered" evidence="8">
    <location>
        <begin position="173"/>
        <end position="218"/>
    </location>
</feature>
<evidence type="ECO:0000256" key="6">
    <source>
        <dbReference type="ARBA" id="ARBA00023163"/>
    </source>
</evidence>
<dbReference type="InterPro" id="IPR000313">
    <property type="entry name" value="PWWP_dom"/>
</dbReference>
<comment type="caution">
    <text evidence="11">The sequence shown here is derived from an EMBL/GenBank/DDBJ whole genome shotgun (WGS) entry which is preliminary data.</text>
</comment>
<feature type="region of interest" description="Disordered" evidence="8">
    <location>
        <begin position="627"/>
        <end position="647"/>
    </location>
</feature>
<evidence type="ECO:0000313" key="11">
    <source>
        <dbReference type="EMBL" id="KAG6511508.1"/>
    </source>
</evidence>
<reference evidence="11 12" key="1">
    <citation type="submission" date="2020-08" db="EMBL/GenBank/DDBJ databases">
        <title>Plant Genome Project.</title>
        <authorList>
            <person name="Zhang R.-G."/>
        </authorList>
    </citation>
    <scope>NUCLEOTIDE SEQUENCE [LARGE SCALE GENOMIC DNA]</scope>
    <source>
        <tissue evidence="11">Rhizome</tissue>
    </source>
</reference>
<feature type="compositionally biased region" description="Basic and acidic residues" evidence="8">
    <location>
        <begin position="697"/>
        <end position="717"/>
    </location>
</feature>